<keyword evidence="4" id="KW-1185">Reference proteome</keyword>
<sequence>MGSVSDIVASSNIVAPAPDDASSASTPAVTTPFSVAAASSPLTLGTSVDATPHHPMVTRAGTSIHGPNLSHADGTTTSPTTPTQSPLQASVPTLDRYKARWTVRVFTQCACVDFGETFSPIVKSTASLRWPVHRLDVRHASLQGVLLECIYCKQPTVYVDADLPDHVCLPLKSLYGLKLAPWTWHTCINDFLWQLGFVTTLSDTSMFVVQHGADMAYLLLSVDHIVLTASTPAFLCSIIDRLSVELKMKDLGPSASSSVSVSVARMMVSSSTRGGTPNNFSSAPPCPTAR</sequence>
<reference evidence="3" key="1">
    <citation type="submission" date="2023-07" db="EMBL/GenBank/DDBJ databases">
        <title>A chromosome-level genome assembly of Lolium multiflorum.</title>
        <authorList>
            <person name="Chen Y."/>
            <person name="Copetti D."/>
            <person name="Kolliker R."/>
            <person name="Studer B."/>
        </authorList>
    </citation>
    <scope>NUCLEOTIDE SEQUENCE</scope>
    <source>
        <strain evidence="3">02402/16</strain>
        <tissue evidence="3">Leaf</tissue>
    </source>
</reference>
<evidence type="ECO:0000313" key="4">
    <source>
        <dbReference type="Proteomes" id="UP001231189"/>
    </source>
</evidence>
<comment type="caution">
    <text evidence="3">The sequence shown here is derived from an EMBL/GenBank/DDBJ whole genome shotgun (WGS) entry which is preliminary data.</text>
</comment>
<feature type="region of interest" description="Disordered" evidence="1">
    <location>
        <begin position="270"/>
        <end position="290"/>
    </location>
</feature>
<dbReference type="EMBL" id="JAUUTY010000001">
    <property type="protein sequence ID" value="KAK1698924.1"/>
    <property type="molecule type" value="Genomic_DNA"/>
</dbReference>
<dbReference type="AlphaFoldDB" id="A0AAD8U8G0"/>
<dbReference type="Pfam" id="PF07727">
    <property type="entry name" value="RVT_2"/>
    <property type="match status" value="1"/>
</dbReference>
<accession>A0AAD8U8G0</accession>
<gene>
    <name evidence="3" type="ORF">QYE76_015621</name>
</gene>
<organism evidence="3 4">
    <name type="scientific">Lolium multiflorum</name>
    <name type="common">Italian ryegrass</name>
    <name type="synonym">Lolium perenne subsp. multiflorum</name>
    <dbReference type="NCBI Taxonomy" id="4521"/>
    <lineage>
        <taxon>Eukaryota</taxon>
        <taxon>Viridiplantae</taxon>
        <taxon>Streptophyta</taxon>
        <taxon>Embryophyta</taxon>
        <taxon>Tracheophyta</taxon>
        <taxon>Spermatophyta</taxon>
        <taxon>Magnoliopsida</taxon>
        <taxon>Liliopsida</taxon>
        <taxon>Poales</taxon>
        <taxon>Poaceae</taxon>
        <taxon>BOP clade</taxon>
        <taxon>Pooideae</taxon>
        <taxon>Poodae</taxon>
        <taxon>Poeae</taxon>
        <taxon>Poeae Chloroplast Group 2 (Poeae type)</taxon>
        <taxon>Loliodinae</taxon>
        <taxon>Loliinae</taxon>
        <taxon>Lolium</taxon>
    </lineage>
</organism>
<feature type="region of interest" description="Disordered" evidence="1">
    <location>
        <begin position="46"/>
        <end position="88"/>
    </location>
</feature>
<dbReference type="Proteomes" id="UP001231189">
    <property type="component" value="Unassembled WGS sequence"/>
</dbReference>
<evidence type="ECO:0000313" key="3">
    <source>
        <dbReference type="EMBL" id="KAK1698924.1"/>
    </source>
</evidence>
<name>A0AAD8U8G0_LOLMU</name>
<protein>
    <recommendedName>
        <fullName evidence="2">Reverse transcriptase Ty1/copia-type domain-containing protein</fullName>
    </recommendedName>
</protein>
<feature type="domain" description="Reverse transcriptase Ty1/copia-type" evidence="2">
    <location>
        <begin position="96"/>
        <end position="254"/>
    </location>
</feature>
<feature type="compositionally biased region" description="Polar residues" evidence="1">
    <location>
        <begin position="272"/>
        <end position="282"/>
    </location>
</feature>
<evidence type="ECO:0000259" key="2">
    <source>
        <dbReference type="Pfam" id="PF07727"/>
    </source>
</evidence>
<feature type="compositionally biased region" description="Low complexity" evidence="1">
    <location>
        <begin position="75"/>
        <end position="86"/>
    </location>
</feature>
<dbReference type="InterPro" id="IPR013103">
    <property type="entry name" value="RVT_2"/>
</dbReference>
<proteinExistence type="predicted"/>
<evidence type="ECO:0000256" key="1">
    <source>
        <dbReference type="SAM" id="MobiDB-lite"/>
    </source>
</evidence>